<reference evidence="1" key="1">
    <citation type="journal article" date="2023" name="Insect Mol. Biol.">
        <title>Genome sequencing provides insights into the evolution of gene families encoding plant cell wall-degrading enzymes in longhorned beetles.</title>
        <authorList>
            <person name="Shin N.R."/>
            <person name="Okamura Y."/>
            <person name="Kirsch R."/>
            <person name="Pauchet Y."/>
        </authorList>
    </citation>
    <scope>NUCLEOTIDE SEQUENCE</scope>
    <source>
        <strain evidence="1">AMC_N1</strain>
    </source>
</reference>
<dbReference type="AlphaFoldDB" id="A0AAV8XTX2"/>
<organism evidence="1 2">
    <name type="scientific">Aromia moschata</name>
    <dbReference type="NCBI Taxonomy" id="1265417"/>
    <lineage>
        <taxon>Eukaryota</taxon>
        <taxon>Metazoa</taxon>
        <taxon>Ecdysozoa</taxon>
        <taxon>Arthropoda</taxon>
        <taxon>Hexapoda</taxon>
        <taxon>Insecta</taxon>
        <taxon>Pterygota</taxon>
        <taxon>Neoptera</taxon>
        <taxon>Endopterygota</taxon>
        <taxon>Coleoptera</taxon>
        <taxon>Polyphaga</taxon>
        <taxon>Cucujiformia</taxon>
        <taxon>Chrysomeloidea</taxon>
        <taxon>Cerambycidae</taxon>
        <taxon>Cerambycinae</taxon>
        <taxon>Callichromatini</taxon>
        <taxon>Aromia</taxon>
    </lineage>
</organism>
<evidence type="ECO:0000313" key="2">
    <source>
        <dbReference type="Proteomes" id="UP001162162"/>
    </source>
</evidence>
<dbReference type="Proteomes" id="UP001162162">
    <property type="component" value="Unassembled WGS sequence"/>
</dbReference>
<gene>
    <name evidence="1" type="ORF">NQ318_006823</name>
</gene>
<accession>A0AAV8XTX2</accession>
<dbReference type="EMBL" id="JAPWTK010000353">
    <property type="protein sequence ID" value="KAJ8941787.1"/>
    <property type="molecule type" value="Genomic_DNA"/>
</dbReference>
<keyword evidence="2" id="KW-1185">Reference proteome</keyword>
<protein>
    <submittedName>
        <fullName evidence="1">Uncharacterized protein</fullName>
    </submittedName>
</protein>
<evidence type="ECO:0000313" key="1">
    <source>
        <dbReference type="EMBL" id="KAJ8941787.1"/>
    </source>
</evidence>
<proteinExistence type="predicted"/>
<sequence length="77" mass="9223">MYWTREIIAHKFGLHDHQTSTNVTSFFGDVKEFAYSSPVASRAELNNQRLLERVDFYFRRRINLCLRETGDHLEQFL</sequence>
<comment type="caution">
    <text evidence="1">The sequence shown here is derived from an EMBL/GenBank/DDBJ whole genome shotgun (WGS) entry which is preliminary data.</text>
</comment>
<name>A0AAV8XTX2_9CUCU</name>